<dbReference type="AlphaFoldDB" id="F2K297"/>
<feature type="region of interest" description="Disordered" evidence="1">
    <location>
        <begin position="299"/>
        <end position="323"/>
    </location>
</feature>
<keyword evidence="3" id="KW-1185">Reference proteome</keyword>
<organism evidence="2 3">
    <name type="scientific">Marinomonas mediterranea (strain ATCC 700492 / JCM 21426 / NBRC 103028 / MMB-1)</name>
    <dbReference type="NCBI Taxonomy" id="717774"/>
    <lineage>
        <taxon>Bacteria</taxon>
        <taxon>Pseudomonadati</taxon>
        <taxon>Pseudomonadota</taxon>
        <taxon>Gammaproteobacteria</taxon>
        <taxon>Oceanospirillales</taxon>
        <taxon>Oceanospirillaceae</taxon>
        <taxon>Marinomonas</taxon>
    </lineage>
</organism>
<dbReference type="KEGG" id="mme:Marme_3058"/>
<gene>
    <name evidence="2" type="ordered locus">Marme_3058</name>
</gene>
<evidence type="ECO:0000256" key="1">
    <source>
        <dbReference type="SAM" id="MobiDB-lite"/>
    </source>
</evidence>
<feature type="compositionally biased region" description="Polar residues" evidence="1">
    <location>
        <begin position="299"/>
        <end position="315"/>
    </location>
</feature>
<dbReference type="Proteomes" id="UP000001062">
    <property type="component" value="Chromosome"/>
</dbReference>
<evidence type="ECO:0000313" key="2">
    <source>
        <dbReference type="EMBL" id="ADZ92277.1"/>
    </source>
</evidence>
<protein>
    <submittedName>
        <fullName evidence="2">Uncharacterized protein</fullName>
    </submittedName>
</protein>
<dbReference type="OrthoDB" id="9803760at2"/>
<dbReference type="HOGENOM" id="CLU_666985_0_0_6"/>
<proteinExistence type="predicted"/>
<evidence type="ECO:0000313" key="3">
    <source>
        <dbReference type="Proteomes" id="UP000001062"/>
    </source>
</evidence>
<dbReference type="PATRIC" id="fig|717774.3.peg.3146"/>
<reference evidence="2 3" key="1">
    <citation type="journal article" date="2012" name="Stand. Genomic Sci.">
        <title>Complete genome sequence of the melanogenic marine bacterium Marinomonas mediterranea type strain (MMB-1(T)).</title>
        <authorList>
            <person name="Lucas-Elio P."/>
            <person name="Goodwin L."/>
            <person name="Woyke T."/>
            <person name="Pitluck S."/>
            <person name="Nolan M."/>
            <person name="Kyrpides N.C."/>
            <person name="Detter J.C."/>
            <person name="Copeland A."/>
            <person name="Teshima H."/>
            <person name="Bruce D."/>
            <person name="Detter C."/>
            <person name="Tapia R."/>
            <person name="Han S."/>
            <person name="Land M.L."/>
            <person name="Ivanova N."/>
            <person name="Mikhailova N."/>
            <person name="Johnston A.W."/>
            <person name="Sanchez-Amat A."/>
        </authorList>
    </citation>
    <scope>NUCLEOTIDE SEQUENCE [LARGE SCALE GENOMIC DNA]</scope>
    <source>
        <strain evidence="3">ATCC 700492 / JCM 21426 / NBRC 103028 / MMB-1</strain>
    </source>
</reference>
<dbReference type="eggNOG" id="ENOG502ZPRQ">
    <property type="taxonomic scope" value="Bacteria"/>
</dbReference>
<name>F2K297_MARM1</name>
<dbReference type="EMBL" id="CP002583">
    <property type="protein sequence ID" value="ADZ92277.1"/>
    <property type="molecule type" value="Genomic_DNA"/>
</dbReference>
<accession>F2K297</accession>
<sequence length="412" mass="46087">MINQDLLFQKHLAGAESLINRRARLLKKACNGAQHQATRQKLIGHLSYLGDFPNEIDFTDAKTITCQLCVLALQPRFSREVERVATELTEANVFDHLTLVFEAIDITGFTLWKAVLQYIILRSLLPDDVSWKLVARFSPLLEPSSLVSPTKGVLFYPGQLSALACQSTFVVDSMLNPAFQLIGEQAFEADLYWFALRLNKSGHHQTSEFMRRWLDVVPGSPWALRASIVSGRAEFASALHQAVKNENIEAVELALHGCPEHLVFCLELLKLPRFNKQAAELWERLTATPLTKRARIQTVGSNSDADASGDHVSTSNGGGNVEKVGDDAGDEVGEWACPDDAEKQYRQLDPSLAYWRGQPFSQKALVIESLHSYGAHSERMLHTVWAHCQTNFVCLPNEPNRQRQARLKEVAT</sequence>
<dbReference type="RefSeq" id="WP_013662179.1">
    <property type="nucleotide sequence ID" value="NC_015276.1"/>
</dbReference>
<dbReference type="STRING" id="717774.Marme_3058"/>